<name>A0ABR1IXA5_9AGAR</name>
<evidence type="ECO:0000313" key="2">
    <source>
        <dbReference type="EMBL" id="KAK7443764.1"/>
    </source>
</evidence>
<accession>A0ABR1IXA5</accession>
<feature type="region of interest" description="Disordered" evidence="1">
    <location>
        <begin position="173"/>
        <end position="203"/>
    </location>
</feature>
<keyword evidence="3" id="KW-1185">Reference proteome</keyword>
<sequence>MSMGTVCFFDVVYPTLSYKLITGPICFLIALNLWTHYYLVCTTPPGFVDSEPPQPATVFPKSLLWASPRKPRNDYAYRAVSPTSSPLENGLSLDERRDRDRSLNITRAEVTKCRKCTLMRPEGLPMDSDLPLRPPGIPTILQRPRAIDADLLATPDPRPLLPPKLHPLLRPLLRSRRHASRRSLERYERRNVRRSTGSSSSSS</sequence>
<feature type="region of interest" description="Disordered" evidence="1">
    <location>
        <begin position="79"/>
        <end position="100"/>
    </location>
</feature>
<organism evidence="2 3">
    <name type="scientific">Marasmiellus scandens</name>
    <dbReference type="NCBI Taxonomy" id="2682957"/>
    <lineage>
        <taxon>Eukaryota</taxon>
        <taxon>Fungi</taxon>
        <taxon>Dikarya</taxon>
        <taxon>Basidiomycota</taxon>
        <taxon>Agaricomycotina</taxon>
        <taxon>Agaricomycetes</taxon>
        <taxon>Agaricomycetidae</taxon>
        <taxon>Agaricales</taxon>
        <taxon>Marasmiineae</taxon>
        <taxon>Omphalotaceae</taxon>
        <taxon>Marasmiellus</taxon>
    </lineage>
</organism>
<evidence type="ECO:0000313" key="3">
    <source>
        <dbReference type="Proteomes" id="UP001498398"/>
    </source>
</evidence>
<protein>
    <submittedName>
        <fullName evidence="2">Uncharacterized protein</fullName>
    </submittedName>
</protein>
<gene>
    <name evidence="2" type="ORF">VKT23_015548</name>
</gene>
<dbReference type="Proteomes" id="UP001498398">
    <property type="component" value="Unassembled WGS sequence"/>
</dbReference>
<comment type="caution">
    <text evidence="2">The sequence shown here is derived from an EMBL/GenBank/DDBJ whole genome shotgun (WGS) entry which is preliminary data.</text>
</comment>
<reference evidence="2 3" key="1">
    <citation type="submission" date="2024-01" db="EMBL/GenBank/DDBJ databases">
        <title>A draft genome for the cacao thread blight pathogen Marasmiellus scandens.</title>
        <authorList>
            <person name="Baruah I.K."/>
            <person name="Leung J."/>
            <person name="Bukari Y."/>
            <person name="Amoako-Attah I."/>
            <person name="Meinhardt L.W."/>
            <person name="Bailey B.A."/>
            <person name="Cohen S.P."/>
        </authorList>
    </citation>
    <scope>NUCLEOTIDE SEQUENCE [LARGE SCALE GENOMIC DNA]</scope>
    <source>
        <strain evidence="2 3">GH-19</strain>
    </source>
</reference>
<evidence type="ECO:0000256" key="1">
    <source>
        <dbReference type="SAM" id="MobiDB-lite"/>
    </source>
</evidence>
<proteinExistence type="predicted"/>
<dbReference type="EMBL" id="JBANRG010000053">
    <property type="protein sequence ID" value="KAK7443764.1"/>
    <property type="molecule type" value="Genomic_DNA"/>
</dbReference>